<evidence type="ECO:0008006" key="3">
    <source>
        <dbReference type="Google" id="ProtNLM"/>
    </source>
</evidence>
<accession>A0AAU9V7S9</accession>
<dbReference type="EMBL" id="CAKOGL010000029">
    <property type="protein sequence ID" value="CAH2106261.1"/>
    <property type="molecule type" value="Genomic_DNA"/>
</dbReference>
<comment type="caution">
    <text evidence="1">The sequence shown here is derived from an EMBL/GenBank/DDBJ whole genome shotgun (WGS) entry which is preliminary data.</text>
</comment>
<proteinExistence type="predicted"/>
<evidence type="ECO:0000313" key="1">
    <source>
        <dbReference type="EMBL" id="CAH2106261.1"/>
    </source>
</evidence>
<dbReference type="AlphaFoldDB" id="A0AAU9V7S9"/>
<organism evidence="1 2">
    <name type="scientific">Euphydryas editha</name>
    <name type="common">Edith's checkerspot</name>
    <dbReference type="NCBI Taxonomy" id="104508"/>
    <lineage>
        <taxon>Eukaryota</taxon>
        <taxon>Metazoa</taxon>
        <taxon>Ecdysozoa</taxon>
        <taxon>Arthropoda</taxon>
        <taxon>Hexapoda</taxon>
        <taxon>Insecta</taxon>
        <taxon>Pterygota</taxon>
        <taxon>Neoptera</taxon>
        <taxon>Endopterygota</taxon>
        <taxon>Lepidoptera</taxon>
        <taxon>Glossata</taxon>
        <taxon>Ditrysia</taxon>
        <taxon>Papilionoidea</taxon>
        <taxon>Nymphalidae</taxon>
        <taxon>Nymphalinae</taxon>
        <taxon>Euphydryas</taxon>
    </lineage>
</organism>
<gene>
    <name evidence="1" type="ORF">EEDITHA_LOCUS20418</name>
</gene>
<evidence type="ECO:0000313" key="2">
    <source>
        <dbReference type="Proteomes" id="UP001153954"/>
    </source>
</evidence>
<reference evidence="1" key="1">
    <citation type="submission" date="2022-03" db="EMBL/GenBank/DDBJ databases">
        <authorList>
            <person name="Tunstrom K."/>
        </authorList>
    </citation>
    <scope>NUCLEOTIDE SEQUENCE</scope>
</reference>
<name>A0AAU9V7S9_EUPED</name>
<dbReference type="Proteomes" id="UP001153954">
    <property type="component" value="Unassembled WGS sequence"/>
</dbReference>
<keyword evidence="2" id="KW-1185">Reference proteome</keyword>
<sequence>MKRKRRVTYRLTHVMTGHEFFGEYLRKIGCEATAICHHCDANLDIAHHALESCPALEAKWQTLVREIEQDLLPLHIHIKSPSVSPSWCRRRWLREIGKGPICLGVDDVGGVLSASLSLQSPGHNKQPFGRGRVRGDSNVCFLTALRRTAARIASHYSAQIRAE</sequence>
<protein>
    <recommendedName>
        <fullName evidence="3">Reverse transcriptase</fullName>
    </recommendedName>
</protein>